<gene>
    <name evidence="1" type="ORF">ISU10_06485</name>
</gene>
<dbReference type="Pfam" id="PF13830">
    <property type="entry name" value="DUF4192"/>
    <property type="match status" value="1"/>
</dbReference>
<dbReference type="RefSeq" id="WP_194695551.1">
    <property type="nucleotide sequence ID" value="NZ_JADKPO010000006.1"/>
</dbReference>
<evidence type="ECO:0000313" key="1">
    <source>
        <dbReference type="EMBL" id="MBF4767411.1"/>
    </source>
</evidence>
<dbReference type="Proteomes" id="UP000660668">
    <property type="component" value="Unassembled WGS sequence"/>
</dbReference>
<protein>
    <submittedName>
        <fullName evidence="1">DUF4192 domain-containing protein</fullName>
    </submittedName>
</protein>
<sequence>MTTTAFADLSMTVRTPDDILAAIPIVLGFVPEESVVMLTSGGRDPFHARVDLPLRSGDRRDCADELLRPVLRHAVSGVVFVFYTESPGVAASCAEDLVRTFEAERVQIISLLRSDGSRWFRVPTRAVLPESPGVPYDVSGHAFTARAVASGRVTRRSRSELAATVTADHAASRAVAKARRRLADQLAPDEPAWLISSLESLVACEGRPAPPVAARLLRAIEDDTCRDELLGGLDRPAAERLVPVLSALVRAAPPDALAPVASVLAFAAWLAGDGALAWCALDRAAEGATECTLARPVAEALQRALPPSVWERR</sequence>
<comment type="caution">
    <text evidence="1">The sequence shown here is derived from an EMBL/GenBank/DDBJ whole genome shotgun (WGS) entry which is preliminary data.</text>
</comment>
<organism evidence="1 2">
    <name type="scientific">Nocardioides agariphilus</name>
    <dbReference type="NCBI Taxonomy" id="433664"/>
    <lineage>
        <taxon>Bacteria</taxon>
        <taxon>Bacillati</taxon>
        <taxon>Actinomycetota</taxon>
        <taxon>Actinomycetes</taxon>
        <taxon>Propionibacteriales</taxon>
        <taxon>Nocardioidaceae</taxon>
        <taxon>Nocardioides</taxon>
    </lineage>
</organism>
<reference evidence="1" key="1">
    <citation type="submission" date="2020-11" db="EMBL/GenBank/DDBJ databases">
        <title>Nocardioides cynanchi sp. nov., isolated from soil of rhizosphere of Cynanchum wilfordii.</title>
        <authorList>
            <person name="Lee J.-S."/>
            <person name="Suh M.K."/>
            <person name="Kim J.-S."/>
        </authorList>
    </citation>
    <scope>NUCLEOTIDE SEQUENCE</scope>
    <source>
        <strain evidence="1">KCTC 19276</strain>
    </source>
</reference>
<proteinExistence type="predicted"/>
<dbReference type="AlphaFoldDB" id="A0A930YGC1"/>
<evidence type="ECO:0000313" key="2">
    <source>
        <dbReference type="Proteomes" id="UP000660668"/>
    </source>
</evidence>
<accession>A0A930YGC1</accession>
<name>A0A930YGC1_9ACTN</name>
<dbReference type="EMBL" id="JADKPO010000006">
    <property type="protein sequence ID" value="MBF4767411.1"/>
    <property type="molecule type" value="Genomic_DNA"/>
</dbReference>
<dbReference type="InterPro" id="IPR025447">
    <property type="entry name" value="DUF4192"/>
</dbReference>
<keyword evidence="2" id="KW-1185">Reference proteome</keyword>